<dbReference type="InterPro" id="IPR042089">
    <property type="entry name" value="Peptidase_M13_dom_2"/>
</dbReference>
<proteinExistence type="predicted"/>
<protein>
    <recommendedName>
        <fullName evidence="1">Peptidase M13 N-terminal domain-containing protein</fullName>
    </recommendedName>
</protein>
<name>A0A0B7BY41_9EUPU</name>
<evidence type="ECO:0000313" key="2">
    <source>
        <dbReference type="EMBL" id="CEK97852.1"/>
    </source>
</evidence>
<gene>
    <name evidence="2" type="primary">ORF217099</name>
</gene>
<accession>A0A0B7BY41</accession>
<dbReference type="GO" id="GO:0006508">
    <property type="term" value="P:proteolysis"/>
    <property type="evidence" value="ECO:0007669"/>
    <property type="project" value="InterPro"/>
</dbReference>
<dbReference type="SUPFAM" id="SSF55486">
    <property type="entry name" value="Metalloproteases ('zincins'), catalytic domain"/>
    <property type="match status" value="1"/>
</dbReference>
<sequence length="83" mass="9393">QALLKNLLEKPIDTVIDIEATIKAKKLYMSCMNESQIDDEGLEPVKILLNDLGTWPILHGDKWDKNGDISVLDLLVKLTLYNN</sequence>
<dbReference type="Gene3D" id="1.10.1380.10">
    <property type="entry name" value="Neutral endopeptidase , domain2"/>
    <property type="match status" value="1"/>
</dbReference>
<organism evidence="2">
    <name type="scientific">Arion vulgaris</name>
    <dbReference type="NCBI Taxonomy" id="1028688"/>
    <lineage>
        <taxon>Eukaryota</taxon>
        <taxon>Metazoa</taxon>
        <taxon>Spiralia</taxon>
        <taxon>Lophotrochozoa</taxon>
        <taxon>Mollusca</taxon>
        <taxon>Gastropoda</taxon>
        <taxon>Heterobranchia</taxon>
        <taxon>Euthyneura</taxon>
        <taxon>Panpulmonata</taxon>
        <taxon>Eupulmonata</taxon>
        <taxon>Stylommatophora</taxon>
        <taxon>Helicina</taxon>
        <taxon>Arionoidea</taxon>
        <taxon>Arionidae</taxon>
        <taxon>Arion</taxon>
    </lineage>
</organism>
<evidence type="ECO:0000259" key="1">
    <source>
        <dbReference type="Pfam" id="PF05649"/>
    </source>
</evidence>
<dbReference type="InterPro" id="IPR008753">
    <property type="entry name" value="Peptidase_M13_N"/>
</dbReference>
<reference evidence="2" key="1">
    <citation type="submission" date="2014-12" db="EMBL/GenBank/DDBJ databases">
        <title>Insight into the proteome of Arion vulgaris.</title>
        <authorList>
            <person name="Aradska J."/>
            <person name="Bulat T."/>
            <person name="Smidak R."/>
            <person name="Sarate P."/>
            <person name="Gangsoo J."/>
            <person name="Sialana F."/>
            <person name="Bilban M."/>
            <person name="Lubec G."/>
        </authorList>
    </citation>
    <scope>NUCLEOTIDE SEQUENCE</scope>
    <source>
        <tissue evidence="2">Skin</tissue>
    </source>
</reference>
<feature type="non-terminal residue" evidence="2">
    <location>
        <position position="1"/>
    </location>
</feature>
<dbReference type="EMBL" id="HACG01050981">
    <property type="protein sequence ID" value="CEK97852.1"/>
    <property type="molecule type" value="Transcribed_RNA"/>
</dbReference>
<dbReference type="Pfam" id="PF05649">
    <property type="entry name" value="Peptidase_M13_N"/>
    <property type="match status" value="1"/>
</dbReference>
<feature type="domain" description="Peptidase M13 N-terminal" evidence="1">
    <location>
        <begin position="3"/>
        <end position="82"/>
    </location>
</feature>
<feature type="non-terminal residue" evidence="2">
    <location>
        <position position="83"/>
    </location>
</feature>
<dbReference type="AlphaFoldDB" id="A0A0B7BY41"/>